<name>A0AAE0YUW0_9GAST</name>
<feature type="repeat" description="ANK" evidence="3">
    <location>
        <begin position="137"/>
        <end position="169"/>
    </location>
</feature>
<dbReference type="Proteomes" id="UP001283361">
    <property type="component" value="Unassembled WGS sequence"/>
</dbReference>
<dbReference type="PROSITE" id="PS50088">
    <property type="entry name" value="ANK_REPEAT"/>
    <property type="match status" value="2"/>
</dbReference>
<dbReference type="PANTHER" id="PTHR24201:SF17">
    <property type="entry name" value="ANKYRIN REPEAT DOMAIN-CONTAINING PROTEIN 10-LIKE ISOFORM X1"/>
    <property type="match status" value="1"/>
</dbReference>
<evidence type="ECO:0000313" key="5">
    <source>
        <dbReference type="Proteomes" id="UP001283361"/>
    </source>
</evidence>
<dbReference type="Pfam" id="PF12796">
    <property type="entry name" value="Ank_2"/>
    <property type="match status" value="1"/>
</dbReference>
<comment type="caution">
    <text evidence="4">The sequence shown here is derived from an EMBL/GenBank/DDBJ whole genome shotgun (WGS) entry which is preliminary data.</text>
</comment>
<dbReference type="AlphaFoldDB" id="A0AAE0YUW0"/>
<keyword evidence="1" id="KW-0677">Repeat</keyword>
<reference evidence="4" key="1">
    <citation type="journal article" date="2023" name="G3 (Bethesda)">
        <title>A reference genome for the long-term kleptoplast-retaining sea slug Elysia crispata morphotype clarki.</title>
        <authorList>
            <person name="Eastman K.E."/>
            <person name="Pendleton A.L."/>
            <person name="Shaikh M.A."/>
            <person name="Suttiyut T."/>
            <person name="Ogas R."/>
            <person name="Tomko P."/>
            <person name="Gavelis G."/>
            <person name="Widhalm J.R."/>
            <person name="Wisecaver J.H."/>
        </authorList>
    </citation>
    <scope>NUCLEOTIDE SEQUENCE</scope>
    <source>
        <strain evidence="4">ECLA1</strain>
    </source>
</reference>
<keyword evidence="5" id="KW-1185">Reference proteome</keyword>
<dbReference type="PROSITE" id="PS50297">
    <property type="entry name" value="ANK_REP_REGION"/>
    <property type="match status" value="2"/>
</dbReference>
<accession>A0AAE0YUW0</accession>
<dbReference type="EMBL" id="JAWDGP010005328">
    <property type="protein sequence ID" value="KAK3757759.1"/>
    <property type="molecule type" value="Genomic_DNA"/>
</dbReference>
<dbReference type="InterPro" id="IPR050776">
    <property type="entry name" value="Ank_Repeat/CDKN_Inhibitor"/>
</dbReference>
<sequence length="389" mass="42343">MKFEGQDPPVLDNASQAMLAQTQLHYACYIGDGHMLDNLIGRALLHNNNDGDAMEACVGVMVSEEDAVNGWTPAHWAAFYGQLSCLMKLHIKPHLGFDTPSHRSNVSPLHLAAKSGAVLCLKWLLQCGASKNRQDFMGDTALHKAAKSGNSDCAAMLVGHGASLSMKNHRGLTAVDVAQQSNHSALAQYLCRAVEQFEYGSITPFDSPNLPISDLSSDLASGGNDGDTSHSIIMNGEEIYNSSCTGDDTGGEIEMEEETILEDQSLSNNFESNQVPKFIGVKRSFNECEELEHFHKRRCTVPSFRKDPSERYGDAHNNSILSSYNAVLAMRVEPMSRPCCDKGVLGQFKRLDSSGDPSAQSSMMEHCASLVAEQGYDSTLMNTLSNAFH</sequence>
<dbReference type="SUPFAM" id="SSF48403">
    <property type="entry name" value="Ankyrin repeat"/>
    <property type="match status" value="1"/>
</dbReference>
<dbReference type="InterPro" id="IPR036770">
    <property type="entry name" value="Ankyrin_rpt-contain_sf"/>
</dbReference>
<feature type="repeat" description="ANK" evidence="3">
    <location>
        <begin position="104"/>
        <end position="136"/>
    </location>
</feature>
<evidence type="ECO:0000313" key="4">
    <source>
        <dbReference type="EMBL" id="KAK3757759.1"/>
    </source>
</evidence>
<dbReference type="SMART" id="SM00248">
    <property type="entry name" value="ANK"/>
    <property type="match status" value="5"/>
</dbReference>
<evidence type="ECO:0000256" key="3">
    <source>
        <dbReference type="PROSITE-ProRule" id="PRU00023"/>
    </source>
</evidence>
<organism evidence="4 5">
    <name type="scientific">Elysia crispata</name>
    <name type="common">lettuce slug</name>
    <dbReference type="NCBI Taxonomy" id="231223"/>
    <lineage>
        <taxon>Eukaryota</taxon>
        <taxon>Metazoa</taxon>
        <taxon>Spiralia</taxon>
        <taxon>Lophotrochozoa</taxon>
        <taxon>Mollusca</taxon>
        <taxon>Gastropoda</taxon>
        <taxon>Heterobranchia</taxon>
        <taxon>Euthyneura</taxon>
        <taxon>Panpulmonata</taxon>
        <taxon>Sacoglossa</taxon>
        <taxon>Placobranchoidea</taxon>
        <taxon>Plakobranchidae</taxon>
        <taxon>Elysia</taxon>
    </lineage>
</organism>
<keyword evidence="2 3" id="KW-0040">ANK repeat</keyword>
<dbReference type="Gene3D" id="1.25.40.20">
    <property type="entry name" value="Ankyrin repeat-containing domain"/>
    <property type="match status" value="2"/>
</dbReference>
<evidence type="ECO:0000256" key="2">
    <source>
        <dbReference type="ARBA" id="ARBA00023043"/>
    </source>
</evidence>
<evidence type="ECO:0000256" key="1">
    <source>
        <dbReference type="ARBA" id="ARBA00022737"/>
    </source>
</evidence>
<dbReference type="PANTHER" id="PTHR24201">
    <property type="entry name" value="ANK_REP_REGION DOMAIN-CONTAINING PROTEIN"/>
    <property type="match status" value="1"/>
</dbReference>
<protein>
    <submittedName>
        <fullName evidence="4">Uncharacterized protein</fullName>
    </submittedName>
</protein>
<gene>
    <name evidence="4" type="ORF">RRG08_027121</name>
</gene>
<proteinExistence type="predicted"/>
<dbReference type="InterPro" id="IPR002110">
    <property type="entry name" value="Ankyrin_rpt"/>
</dbReference>